<keyword evidence="4" id="KW-1185">Reference proteome</keyword>
<organism evidence="3 4">
    <name type="scientific">Cerasicoccus arenae</name>
    <dbReference type="NCBI Taxonomy" id="424488"/>
    <lineage>
        <taxon>Bacteria</taxon>
        <taxon>Pseudomonadati</taxon>
        <taxon>Verrucomicrobiota</taxon>
        <taxon>Opitutia</taxon>
        <taxon>Puniceicoccales</taxon>
        <taxon>Cerasicoccaceae</taxon>
        <taxon>Cerasicoccus</taxon>
    </lineage>
</organism>
<dbReference type="AlphaFoldDB" id="A0A8J3DBN7"/>
<keyword evidence="2" id="KW-0812">Transmembrane</keyword>
<dbReference type="EMBL" id="BMXG01000007">
    <property type="protein sequence ID" value="GHB99697.1"/>
    <property type="molecule type" value="Genomic_DNA"/>
</dbReference>
<accession>A0A8J3DBN7</accession>
<protein>
    <submittedName>
        <fullName evidence="3">Uncharacterized protein</fullName>
    </submittedName>
</protein>
<evidence type="ECO:0000313" key="3">
    <source>
        <dbReference type="EMBL" id="GHB99697.1"/>
    </source>
</evidence>
<evidence type="ECO:0000256" key="2">
    <source>
        <dbReference type="SAM" id="Phobius"/>
    </source>
</evidence>
<name>A0A8J3DBN7_9BACT</name>
<feature type="coiled-coil region" evidence="1">
    <location>
        <begin position="56"/>
        <end position="97"/>
    </location>
</feature>
<sequence>MHWIKKIVYTLLVIGAICGTYYLGYYKGNGRVKSAPVRQQQVDDKQPLVAEPSDALKKAQLEITILKSSLERERALNQQLEEDLAQLLKKKSAYEWVQEQLKSGNLSKLQRLPINGDDFQANSMLVDFLGLDDRESRALAANSAHFLKEVKEWEAAHANYVEDFEGGVRYEVPQPPAKLTEDFLQAARGILNEDDFAVYEQMSQNALTQLNSSRAMEAVFVNNQGTEMFSIRMLYEEEGEYRFQHSTSTAATGYENSTFVQRWDHLLDFSE</sequence>
<evidence type="ECO:0000256" key="1">
    <source>
        <dbReference type="SAM" id="Coils"/>
    </source>
</evidence>
<proteinExistence type="predicted"/>
<keyword evidence="1" id="KW-0175">Coiled coil</keyword>
<reference evidence="3" key="2">
    <citation type="submission" date="2020-09" db="EMBL/GenBank/DDBJ databases">
        <authorList>
            <person name="Sun Q."/>
            <person name="Kim S."/>
        </authorList>
    </citation>
    <scope>NUCLEOTIDE SEQUENCE</scope>
    <source>
        <strain evidence="3">KCTC 12870</strain>
    </source>
</reference>
<dbReference type="Proteomes" id="UP000642829">
    <property type="component" value="Unassembled WGS sequence"/>
</dbReference>
<comment type="caution">
    <text evidence="3">The sequence shown here is derived from an EMBL/GenBank/DDBJ whole genome shotgun (WGS) entry which is preliminary data.</text>
</comment>
<keyword evidence="2" id="KW-1133">Transmembrane helix</keyword>
<feature type="transmembrane region" description="Helical" evidence="2">
    <location>
        <begin position="7"/>
        <end position="26"/>
    </location>
</feature>
<keyword evidence="2" id="KW-0472">Membrane</keyword>
<evidence type="ECO:0000313" key="4">
    <source>
        <dbReference type="Proteomes" id="UP000642829"/>
    </source>
</evidence>
<reference evidence="3" key="1">
    <citation type="journal article" date="2014" name="Int. J. Syst. Evol. Microbiol.">
        <title>Complete genome sequence of Corynebacterium casei LMG S-19264T (=DSM 44701T), isolated from a smear-ripened cheese.</title>
        <authorList>
            <consortium name="US DOE Joint Genome Institute (JGI-PGF)"/>
            <person name="Walter F."/>
            <person name="Albersmeier A."/>
            <person name="Kalinowski J."/>
            <person name="Ruckert C."/>
        </authorList>
    </citation>
    <scope>NUCLEOTIDE SEQUENCE</scope>
    <source>
        <strain evidence="3">KCTC 12870</strain>
    </source>
</reference>
<gene>
    <name evidence="3" type="ORF">GCM10007047_15010</name>
</gene>